<keyword evidence="2" id="KW-0677">Repeat</keyword>
<organism evidence="5 6">
    <name type="scientific">Pacificimonas pallii</name>
    <dbReference type="NCBI Taxonomy" id="2827236"/>
    <lineage>
        <taxon>Bacteria</taxon>
        <taxon>Pseudomonadati</taxon>
        <taxon>Pseudomonadota</taxon>
        <taxon>Alphaproteobacteria</taxon>
        <taxon>Sphingomonadales</taxon>
        <taxon>Sphingosinicellaceae</taxon>
        <taxon>Pacificimonas</taxon>
    </lineage>
</organism>
<feature type="domain" description="EF-hand" evidence="4">
    <location>
        <begin position="39"/>
        <end position="74"/>
    </location>
</feature>
<dbReference type="InterPro" id="IPR018247">
    <property type="entry name" value="EF_Hand_1_Ca_BS"/>
</dbReference>
<evidence type="ECO:0000256" key="2">
    <source>
        <dbReference type="ARBA" id="ARBA00022737"/>
    </source>
</evidence>
<evidence type="ECO:0000313" key="6">
    <source>
        <dbReference type="Proteomes" id="UP000722336"/>
    </source>
</evidence>
<keyword evidence="1" id="KW-0479">Metal-binding</keyword>
<evidence type="ECO:0000259" key="4">
    <source>
        <dbReference type="PROSITE" id="PS50222"/>
    </source>
</evidence>
<dbReference type="InterPro" id="IPR002048">
    <property type="entry name" value="EF_hand_dom"/>
</dbReference>
<sequence length="231" mass="25540">MKTEFLVAASMATLFAAGGVLADHHGGKDKRNAEMTRADLTTRIEQRFARLDTDSDGAITQAEMKAMHEARMEKRAERRAARMAKADTDGNGALSAGEWEAMVEARAGKRAEKLTERRIAAFAALDRDNDGEISQTELSERHAMHRERSKAMHSERHGQRGQRSMRMLERADADKDGAVTLAELQTSALARFDRADANSDGTVTPDERRAARKARHDERRAERHGGGGSDN</sequence>
<evidence type="ECO:0000256" key="3">
    <source>
        <dbReference type="SAM" id="MobiDB-lite"/>
    </source>
</evidence>
<dbReference type="Pfam" id="PF13202">
    <property type="entry name" value="EF-hand_5"/>
    <property type="match status" value="5"/>
</dbReference>
<feature type="region of interest" description="Disordered" evidence="3">
    <location>
        <begin position="188"/>
        <end position="231"/>
    </location>
</feature>
<evidence type="ECO:0000313" key="5">
    <source>
        <dbReference type="EMBL" id="MBV7256059.1"/>
    </source>
</evidence>
<protein>
    <submittedName>
        <fullName evidence="5">EF-hand domain-containing protein</fullName>
    </submittedName>
</protein>
<dbReference type="PANTHER" id="PTHR10827">
    <property type="entry name" value="RETICULOCALBIN"/>
    <property type="match status" value="1"/>
</dbReference>
<feature type="compositionally biased region" description="Basic and acidic residues" evidence="3">
    <location>
        <begin position="149"/>
        <end position="158"/>
    </location>
</feature>
<gene>
    <name evidence="5" type="ORF">KCG44_04590</name>
</gene>
<keyword evidence="6" id="KW-1185">Reference proteome</keyword>
<dbReference type="PROSITE" id="PS50222">
    <property type="entry name" value="EF_HAND_2"/>
    <property type="match status" value="1"/>
</dbReference>
<reference evidence="5 6" key="1">
    <citation type="submission" date="2021-04" db="EMBL/GenBank/DDBJ databases">
        <authorList>
            <person name="Pira H."/>
            <person name="Risdian C."/>
            <person name="Wink J."/>
        </authorList>
    </citation>
    <scope>NUCLEOTIDE SEQUENCE [LARGE SCALE GENOMIC DNA]</scope>
    <source>
        <strain evidence="5 6">WHA3</strain>
    </source>
</reference>
<dbReference type="PROSITE" id="PS00018">
    <property type="entry name" value="EF_HAND_1"/>
    <property type="match status" value="4"/>
</dbReference>
<comment type="caution">
    <text evidence="5">The sequence shown here is derived from an EMBL/GenBank/DDBJ whole genome shotgun (WGS) entry which is preliminary data.</text>
</comment>
<name>A0ABS6SCB6_9SPHN</name>
<feature type="region of interest" description="Disordered" evidence="3">
    <location>
        <begin position="132"/>
        <end position="166"/>
    </location>
</feature>
<dbReference type="Proteomes" id="UP000722336">
    <property type="component" value="Unassembled WGS sequence"/>
</dbReference>
<dbReference type="SMART" id="SM00054">
    <property type="entry name" value="EFh"/>
    <property type="match status" value="4"/>
</dbReference>
<dbReference type="PANTHER" id="PTHR10827:SF98">
    <property type="entry name" value="45 KDA CALCIUM-BINDING PROTEIN"/>
    <property type="match status" value="1"/>
</dbReference>
<accession>A0ABS6SCB6</accession>
<proteinExistence type="predicted"/>
<dbReference type="RefSeq" id="WP_218444493.1">
    <property type="nucleotide sequence ID" value="NZ_JAGSPA010000001.1"/>
</dbReference>
<evidence type="ECO:0000256" key="1">
    <source>
        <dbReference type="ARBA" id="ARBA00022723"/>
    </source>
</evidence>
<dbReference type="EMBL" id="JAGSPA010000001">
    <property type="protein sequence ID" value="MBV7256059.1"/>
    <property type="molecule type" value="Genomic_DNA"/>
</dbReference>
<feature type="compositionally biased region" description="Basic and acidic residues" evidence="3">
    <location>
        <begin position="205"/>
        <end position="225"/>
    </location>
</feature>